<evidence type="ECO:0000313" key="3">
    <source>
        <dbReference type="Proteomes" id="UP000238413"/>
    </source>
</evidence>
<feature type="compositionally biased region" description="Basic residues" evidence="1">
    <location>
        <begin position="1"/>
        <end position="24"/>
    </location>
</feature>
<gene>
    <name evidence="2" type="ORF">C4B68_28300</name>
</gene>
<protein>
    <submittedName>
        <fullName evidence="2">Peptidylprolyl isomerase</fullName>
    </submittedName>
</protein>
<evidence type="ECO:0000256" key="1">
    <source>
        <dbReference type="SAM" id="MobiDB-lite"/>
    </source>
</evidence>
<sequence length="42" mass="4756">MRKGWRRPCGRRSRRRPSSGRRGRPPSPGCPRSPGRCPARAV</sequence>
<name>A0ABN5IE24_9ACTN</name>
<feature type="compositionally biased region" description="Low complexity" evidence="1">
    <location>
        <begin position="32"/>
        <end position="42"/>
    </location>
</feature>
<organism evidence="2 3">
    <name type="scientific">Streptomyces dengpaensis</name>
    <dbReference type="NCBI Taxonomy" id="2049881"/>
    <lineage>
        <taxon>Bacteria</taxon>
        <taxon>Bacillati</taxon>
        <taxon>Actinomycetota</taxon>
        <taxon>Actinomycetes</taxon>
        <taxon>Kitasatosporales</taxon>
        <taxon>Streptomycetaceae</taxon>
        <taxon>Streptomyces</taxon>
    </lineage>
</organism>
<dbReference type="GO" id="GO:0016853">
    <property type="term" value="F:isomerase activity"/>
    <property type="evidence" value="ECO:0007669"/>
    <property type="project" value="UniProtKB-KW"/>
</dbReference>
<proteinExistence type="predicted"/>
<dbReference type="Proteomes" id="UP000238413">
    <property type="component" value="Chromosome"/>
</dbReference>
<accession>A0ABN5IE24</accession>
<dbReference type="EMBL" id="CP026652">
    <property type="protein sequence ID" value="AVH61475.1"/>
    <property type="molecule type" value="Genomic_DNA"/>
</dbReference>
<reference evidence="2 3" key="1">
    <citation type="submission" date="2018-02" db="EMBL/GenBank/DDBJ databases">
        <title>Complete genome sequence of Streptomyces dengpaensis, the producer of angucyclines.</title>
        <authorList>
            <person name="Yumei L."/>
        </authorList>
    </citation>
    <scope>NUCLEOTIDE SEQUENCE [LARGE SCALE GENOMIC DNA]</scope>
    <source>
        <strain evidence="2 3">XZHG99</strain>
    </source>
</reference>
<evidence type="ECO:0000313" key="2">
    <source>
        <dbReference type="EMBL" id="AVH61475.1"/>
    </source>
</evidence>
<keyword evidence="3" id="KW-1185">Reference proteome</keyword>
<keyword evidence="2" id="KW-0413">Isomerase</keyword>
<feature type="region of interest" description="Disordered" evidence="1">
    <location>
        <begin position="1"/>
        <end position="42"/>
    </location>
</feature>